<dbReference type="InterPro" id="IPR005467">
    <property type="entry name" value="His_kinase_dom"/>
</dbReference>
<dbReference type="InterPro" id="IPR003018">
    <property type="entry name" value="GAF"/>
</dbReference>
<reference evidence="4" key="1">
    <citation type="journal article" date="2019" name="Int. J. Syst. Evol. Microbiol.">
        <title>The Global Catalogue of Microorganisms (GCM) 10K type strain sequencing project: providing services to taxonomists for standard genome sequencing and annotation.</title>
        <authorList>
            <consortium name="The Broad Institute Genomics Platform"/>
            <consortium name="The Broad Institute Genome Sequencing Center for Infectious Disease"/>
            <person name="Wu L."/>
            <person name="Ma J."/>
        </authorList>
    </citation>
    <scope>NUCLEOTIDE SEQUENCE [LARGE SCALE GENOMIC DNA]</scope>
    <source>
        <strain evidence="4">CCUG 60023</strain>
    </source>
</reference>
<keyword evidence="3" id="KW-0808">Transferase</keyword>
<feature type="domain" description="Histidine kinase" evidence="2">
    <location>
        <begin position="200"/>
        <end position="390"/>
    </location>
</feature>
<sequence length="390" mass="43069">MLADLHPENEQRLETLRSLAILDSGEEETFNDLLQLVAQICDVPIALISLVDEDRQWFKAKIGLDAAQTGLEMSVCSHTILQDDLFIVPDTDEDPRTADMPKETYGLDMRFYAGAKIMADDDMPVGSLCVIDNKPRVLSEMQKRALKVLGDQVGMQIRARKMLAEQEAALREEQERIVRQQKENEALQRLLADREMLTREVDHRVKNSLQLVMSMLRFQANATQNDEIQEALDAAQNRVRAIASVHAELDHSAEEGRINLASYATNLATDLNASTPSNVTVTTTLPPVVVDAKQATSLAIIFNEFVANSVKYAFPDDAEGMVAMVIAQRADKLTVTLTDNGIGYDASHESNSRKGLGIRIMDAAARQLGADLAFSNDTGGTEMSFEFTPA</sequence>
<dbReference type="PANTHER" id="PTHR43102">
    <property type="entry name" value="SLR1143 PROTEIN"/>
    <property type="match status" value="1"/>
</dbReference>
<dbReference type="InterPro" id="IPR036890">
    <property type="entry name" value="HATPase_C_sf"/>
</dbReference>
<keyword evidence="3" id="KW-0418">Kinase</keyword>
<dbReference type="Proteomes" id="UP001597101">
    <property type="component" value="Unassembled WGS sequence"/>
</dbReference>
<dbReference type="PROSITE" id="PS50109">
    <property type="entry name" value="HIS_KIN"/>
    <property type="match status" value="1"/>
</dbReference>
<protein>
    <submittedName>
        <fullName evidence="3">Sensor histidine kinase</fullName>
        <ecNumber evidence="3">2.7.13.3</ecNumber>
    </submittedName>
</protein>
<comment type="caution">
    <text evidence="3">The sequence shown here is derived from an EMBL/GenBank/DDBJ whole genome shotgun (WGS) entry which is preliminary data.</text>
</comment>
<dbReference type="Pfam" id="PF13581">
    <property type="entry name" value="HATPase_c_2"/>
    <property type="match status" value="1"/>
</dbReference>
<dbReference type="Pfam" id="PF01590">
    <property type="entry name" value="GAF"/>
    <property type="match status" value="1"/>
</dbReference>
<dbReference type="PANTHER" id="PTHR43102:SF2">
    <property type="entry name" value="GAF DOMAIN-CONTAINING PROTEIN"/>
    <property type="match status" value="1"/>
</dbReference>
<dbReference type="SMART" id="SM00065">
    <property type="entry name" value="GAF"/>
    <property type="match status" value="1"/>
</dbReference>
<keyword evidence="1" id="KW-0175">Coiled coil</keyword>
<evidence type="ECO:0000313" key="3">
    <source>
        <dbReference type="EMBL" id="MFD0916477.1"/>
    </source>
</evidence>
<organism evidence="3 4">
    <name type="scientific">Pseudahrensia aquimaris</name>
    <dbReference type="NCBI Taxonomy" id="744461"/>
    <lineage>
        <taxon>Bacteria</taxon>
        <taxon>Pseudomonadati</taxon>
        <taxon>Pseudomonadota</taxon>
        <taxon>Alphaproteobacteria</taxon>
        <taxon>Hyphomicrobiales</taxon>
        <taxon>Ahrensiaceae</taxon>
        <taxon>Pseudahrensia</taxon>
    </lineage>
</organism>
<dbReference type="SUPFAM" id="SSF55874">
    <property type="entry name" value="ATPase domain of HSP90 chaperone/DNA topoisomerase II/histidine kinase"/>
    <property type="match status" value="1"/>
</dbReference>
<dbReference type="InterPro" id="IPR011495">
    <property type="entry name" value="Sig_transdc_His_kin_sub2_dim/P"/>
</dbReference>
<dbReference type="InterPro" id="IPR003594">
    <property type="entry name" value="HATPase_dom"/>
</dbReference>
<gene>
    <name evidence="3" type="ORF">ACFQ14_08665</name>
</gene>
<dbReference type="Gene3D" id="3.30.450.40">
    <property type="match status" value="1"/>
</dbReference>
<evidence type="ECO:0000256" key="1">
    <source>
        <dbReference type="SAM" id="Coils"/>
    </source>
</evidence>
<dbReference type="GO" id="GO:0004673">
    <property type="term" value="F:protein histidine kinase activity"/>
    <property type="evidence" value="ECO:0007669"/>
    <property type="project" value="UniProtKB-EC"/>
</dbReference>
<dbReference type="Gene3D" id="3.30.565.10">
    <property type="entry name" value="Histidine kinase-like ATPase, C-terminal domain"/>
    <property type="match status" value="1"/>
</dbReference>
<evidence type="ECO:0000313" key="4">
    <source>
        <dbReference type="Proteomes" id="UP001597101"/>
    </source>
</evidence>
<dbReference type="EC" id="2.7.13.3" evidence="3"/>
<dbReference type="Pfam" id="PF07568">
    <property type="entry name" value="HisKA_2"/>
    <property type="match status" value="1"/>
</dbReference>
<dbReference type="EMBL" id="JBHTJV010000006">
    <property type="protein sequence ID" value="MFD0916477.1"/>
    <property type="molecule type" value="Genomic_DNA"/>
</dbReference>
<dbReference type="InterPro" id="IPR029016">
    <property type="entry name" value="GAF-like_dom_sf"/>
</dbReference>
<dbReference type="SUPFAM" id="SSF55781">
    <property type="entry name" value="GAF domain-like"/>
    <property type="match status" value="1"/>
</dbReference>
<keyword evidence="4" id="KW-1185">Reference proteome</keyword>
<name>A0ABW3FFV0_9HYPH</name>
<feature type="coiled-coil region" evidence="1">
    <location>
        <begin position="156"/>
        <end position="200"/>
    </location>
</feature>
<proteinExistence type="predicted"/>
<accession>A0ABW3FFV0</accession>
<dbReference type="Gene3D" id="3.30.450.20">
    <property type="entry name" value="PAS domain"/>
    <property type="match status" value="1"/>
</dbReference>
<evidence type="ECO:0000259" key="2">
    <source>
        <dbReference type="PROSITE" id="PS50109"/>
    </source>
</evidence>